<dbReference type="SMART" id="SM00382">
    <property type="entry name" value="AAA"/>
    <property type="match status" value="1"/>
</dbReference>
<gene>
    <name evidence="6" type="ORF">INF30_12230</name>
</gene>
<evidence type="ECO:0000256" key="2">
    <source>
        <dbReference type="ARBA" id="ARBA00022448"/>
    </source>
</evidence>
<dbReference type="RefSeq" id="WP_226395426.1">
    <property type="nucleotide sequence ID" value="NZ_JADCKL010000012.1"/>
</dbReference>
<dbReference type="Gene3D" id="3.40.50.300">
    <property type="entry name" value="P-loop containing nucleotide triphosphate hydrolases"/>
    <property type="match status" value="1"/>
</dbReference>
<comment type="similarity">
    <text evidence="1">Belongs to the ABC transporter superfamily.</text>
</comment>
<dbReference type="EMBL" id="JADCKL010000012">
    <property type="protein sequence ID" value="MBE5064022.1"/>
    <property type="molecule type" value="Genomic_DNA"/>
</dbReference>
<dbReference type="Proteomes" id="UP000758652">
    <property type="component" value="Unassembled WGS sequence"/>
</dbReference>
<evidence type="ECO:0000256" key="4">
    <source>
        <dbReference type="ARBA" id="ARBA00022840"/>
    </source>
</evidence>
<evidence type="ECO:0000256" key="3">
    <source>
        <dbReference type="ARBA" id="ARBA00022741"/>
    </source>
</evidence>
<comment type="caution">
    <text evidence="6">The sequence shown here is derived from an EMBL/GenBank/DDBJ whole genome shotgun (WGS) entry which is preliminary data.</text>
</comment>
<dbReference type="SUPFAM" id="SSF52540">
    <property type="entry name" value="P-loop containing nucleoside triphosphate hydrolases"/>
    <property type="match status" value="1"/>
</dbReference>
<evidence type="ECO:0000259" key="5">
    <source>
        <dbReference type="PROSITE" id="PS50893"/>
    </source>
</evidence>
<keyword evidence="7" id="KW-1185">Reference proteome</keyword>
<dbReference type="GO" id="GO:0005524">
    <property type="term" value="F:ATP binding"/>
    <property type="evidence" value="ECO:0007669"/>
    <property type="project" value="UniProtKB-KW"/>
</dbReference>
<evidence type="ECO:0000313" key="7">
    <source>
        <dbReference type="Proteomes" id="UP000758652"/>
    </source>
</evidence>
<dbReference type="InterPro" id="IPR003593">
    <property type="entry name" value="AAA+_ATPase"/>
</dbReference>
<evidence type="ECO:0000256" key="1">
    <source>
        <dbReference type="ARBA" id="ARBA00005417"/>
    </source>
</evidence>
<sequence>MKYLQKEKSIEVKNLVKQFDRKVVLNGISFEVNKGEIYGFLGPNGAGKTTLVKILNGLIKPDEGYVEVFGISPVKYPDKVHAKIGTLTETANMYKYLTGLENLMFFSKIFGMNDMQAKERSLEVLKMVDMYDEKDKKIEFYSTGMEKRLSLARTFLHSPKIVILDEPTTGLDPESAKNINVAIKRYAEENEATVFLCTHQLRYAQDICTKYAFINNGNIICIGELGDIIKKYKFDKFIYIEAEINHNLEEFNLTKLNGNEYRVIMKDKEQVSKIVERIVLSGGKVYSVRILEPSLEDVYFKLIKRGGAYEQFS</sequence>
<organism evidence="6 7">
    <name type="scientific">Claveliimonas monacensis</name>
    <dbReference type="NCBI Taxonomy" id="2779351"/>
    <lineage>
        <taxon>Bacteria</taxon>
        <taxon>Bacillati</taxon>
        <taxon>Bacillota</taxon>
        <taxon>Clostridia</taxon>
        <taxon>Lachnospirales</taxon>
        <taxon>Lachnospiraceae</taxon>
        <taxon>Claveliimonas</taxon>
    </lineage>
</organism>
<dbReference type="Pfam" id="PF00005">
    <property type="entry name" value="ABC_tran"/>
    <property type="match status" value="1"/>
</dbReference>
<dbReference type="InterPro" id="IPR027417">
    <property type="entry name" value="P-loop_NTPase"/>
</dbReference>
<dbReference type="PANTHER" id="PTHR42711">
    <property type="entry name" value="ABC TRANSPORTER ATP-BINDING PROTEIN"/>
    <property type="match status" value="1"/>
</dbReference>
<keyword evidence="3" id="KW-0547">Nucleotide-binding</keyword>
<dbReference type="InterPro" id="IPR050763">
    <property type="entry name" value="ABC_transporter_ATP-binding"/>
</dbReference>
<dbReference type="PROSITE" id="PS50893">
    <property type="entry name" value="ABC_TRANSPORTER_2"/>
    <property type="match status" value="1"/>
</dbReference>
<keyword evidence="2" id="KW-0813">Transport</keyword>
<dbReference type="PANTHER" id="PTHR42711:SF5">
    <property type="entry name" value="ABC TRANSPORTER ATP-BINDING PROTEIN NATA"/>
    <property type="match status" value="1"/>
</dbReference>
<evidence type="ECO:0000313" key="6">
    <source>
        <dbReference type="EMBL" id="MBE5064022.1"/>
    </source>
</evidence>
<accession>A0ABR9RN75</accession>
<name>A0ABR9RN75_9FIRM</name>
<dbReference type="InterPro" id="IPR003439">
    <property type="entry name" value="ABC_transporter-like_ATP-bd"/>
</dbReference>
<keyword evidence="4 6" id="KW-0067">ATP-binding</keyword>
<proteinExistence type="inferred from homology"/>
<reference evidence="6 7" key="1">
    <citation type="submission" date="2020-10" db="EMBL/GenBank/DDBJ databases">
        <title>ChiBAC.</title>
        <authorList>
            <person name="Zenner C."/>
            <person name="Hitch T.C.A."/>
            <person name="Clavel T."/>
        </authorList>
    </citation>
    <scope>NUCLEOTIDE SEQUENCE [LARGE SCALE GENOMIC DNA]</scope>
    <source>
        <strain evidence="6 7">DSM 108991</strain>
    </source>
</reference>
<feature type="domain" description="ABC transporter" evidence="5">
    <location>
        <begin position="10"/>
        <end position="241"/>
    </location>
</feature>
<protein>
    <submittedName>
        <fullName evidence="6">ABC transporter ATP-binding protein</fullName>
    </submittedName>
</protein>